<accession>A0A974BMZ0</accession>
<sequence>MAFQYDPGSHHPHTGRRGTERSDTRGRCLVRLRLGLNSSSRGTLVFILWGIKIEPPKRSVGGRGWECTGVSER</sequence>
<gene>
    <name evidence="2" type="ORF">XELAEV_18004397mg</name>
</gene>
<feature type="region of interest" description="Disordered" evidence="1">
    <location>
        <begin position="1"/>
        <end position="23"/>
    </location>
</feature>
<evidence type="ECO:0000313" key="2">
    <source>
        <dbReference type="EMBL" id="OCT55154.1"/>
    </source>
</evidence>
<reference evidence="2" key="1">
    <citation type="submission" date="2016-05" db="EMBL/GenBank/DDBJ databases">
        <title>WGS assembly of Xenopus laevis.</title>
        <authorList>
            <person name="Session A."/>
            <person name="Uno Y."/>
            <person name="Kwon T."/>
            <person name="Chapman J."/>
            <person name="Toyoda A."/>
            <person name="Takahashi S."/>
            <person name="Fukui A."/>
            <person name="Hikosaka A."/>
            <person name="Putnam N."/>
            <person name="Stites J."/>
            <person name="Van Heeringen S."/>
            <person name="Quigley I."/>
            <person name="Heinz S."/>
            <person name="Hellsten U."/>
            <person name="Lyons J."/>
            <person name="Suzuki A."/>
            <person name="Kondo M."/>
            <person name="Ogino H."/>
            <person name="Ochi H."/>
            <person name="Bogdanovic O."/>
            <person name="Lister R."/>
            <person name="Georgiou G."/>
            <person name="Paranjpe S."/>
            <person name="Van Kruijsbergen I."/>
            <person name="Mozaffari S."/>
            <person name="Shu S."/>
            <person name="Schmutz J."/>
            <person name="Jenkins J."/>
            <person name="Grimwood J."/>
            <person name="Carlson J."/>
            <person name="Mitros T."/>
            <person name="Simakov O."/>
            <person name="Heald R."/>
            <person name="Miller K."/>
            <person name="Haudenschild C."/>
            <person name="Kuroki Y."/>
            <person name="Tanaka T."/>
            <person name="Michiue T."/>
            <person name="Watanabe M."/>
            <person name="Kinoshita T."/>
            <person name="Ohta Y."/>
            <person name="Mawaribuchi S."/>
            <person name="Suzuki Y."/>
            <person name="Haramoto Y."/>
            <person name="Yamamoto T."/>
            <person name="Takagi C."/>
            <person name="Kitzman J."/>
            <person name="Shendure J."/>
            <person name="Nakayama T."/>
            <person name="Izutsu Y."/>
            <person name="Robert J."/>
            <person name="Dichmann D."/>
            <person name="Flajnik M."/>
            <person name="Houston D."/>
            <person name="Marcotte E."/>
            <person name="Wallingford J."/>
            <person name="Ito Y."/>
            <person name="Asashima M."/>
            <person name="Ueno N."/>
            <person name="Matsuda Y."/>
            <person name="Jan Veenstra G."/>
            <person name="Fujiyama A."/>
            <person name="Harland R."/>
            <person name="Taira M."/>
            <person name="Rokhsar D.S."/>
        </authorList>
    </citation>
    <scope>NUCLEOTIDE SEQUENCE</scope>
    <source>
        <strain evidence="2">J</strain>
        <tissue evidence="2">Blood</tissue>
    </source>
</reference>
<dbReference type="Proteomes" id="UP000694892">
    <property type="component" value="Unassembled WGS sequence"/>
</dbReference>
<dbReference type="EMBL" id="KV539959">
    <property type="protein sequence ID" value="OCT55154.1"/>
    <property type="molecule type" value="Genomic_DNA"/>
</dbReference>
<proteinExistence type="predicted"/>
<dbReference type="AlphaFoldDB" id="A0A974BMZ0"/>
<protein>
    <submittedName>
        <fullName evidence="2">Uncharacterized protein</fullName>
    </submittedName>
</protein>
<evidence type="ECO:0000256" key="1">
    <source>
        <dbReference type="SAM" id="MobiDB-lite"/>
    </source>
</evidence>
<name>A0A974BMZ0_XENLA</name>
<organism evidence="2">
    <name type="scientific">Xenopus laevis</name>
    <name type="common">African clawed frog</name>
    <dbReference type="NCBI Taxonomy" id="8355"/>
    <lineage>
        <taxon>Eukaryota</taxon>
        <taxon>Metazoa</taxon>
        <taxon>Chordata</taxon>
        <taxon>Craniata</taxon>
        <taxon>Vertebrata</taxon>
        <taxon>Euteleostomi</taxon>
        <taxon>Amphibia</taxon>
        <taxon>Batrachia</taxon>
        <taxon>Anura</taxon>
        <taxon>Pipoidea</taxon>
        <taxon>Pipidae</taxon>
        <taxon>Xenopodinae</taxon>
        <taxon>Xenopus</taxon>
        <taxon>Xenopus</taxon>
    </lineage>
</organism>